<keyword evidence="2" id="KW-1185">Reference proteome</keyword>
<evidence type="ECO:0000313" key="1">
    <source>
        <dbReference type="EMBL" id="PWN53823.1"/>
    </source>
</evidence>
<gene>
    <name evidence="1" type="ORF">IE53DRAFT_309575</name>
</gene>
<organism evidence="1 2">
    <name type="scientific">Violaceomyces palustris</name>
    <dbReference type="NCBI Taxonomy" id="1673888"/>
    <lineage>
        <taxon>Eukaryota</taxon>
        <taxon>Fungi</taxon>
        <taxon>Dikarya</taxon>
        <taxon>Basidiomycota</taxon>
        <taxon>Ustilaginomycotina</taxon>
        <taxon>Ustilaginomycetes</taxon>
        <taxon>Violaceomycetales</taxon>
        <taxon>Violaceomycetaceae</taxon>
        <taxon>Violaceomyces</taxon>
    </lineage>
</organism>
<proteinExistence type="predicted"/>
<accession>A0ACD0P6W6</accession>
<evidence type="ECO:0000313" key="2">
    <source>
        <dbReference type="Proteomes" id="UP000245626"/>
    </source>
</evidence>
<name>A0ACD0P6W6_9BASI</name>
<reference evidence="1 2" key="1">
    <citation type="journal article" date="2018" name="Mol. Biol. Evol.">
        <title>Broad Genomic Sampling Reveals a Smut Pathogenic Ancestry of the Fungal Clade Ustilaginomycotina.</title>
        <authorList>
            <person name="Kijpornyongpan T."/>
            <person name="Mondo S.J."/>
            <person name="Barry K."/>
            <person name="Sandor L."/>
            <person name="Lee J."/>
            <person name="Lipzen A."/>
            <person name="Pangilinan J."/>
            <person name="LaButti K."/>
            <person name="Hainaut M."/>
            <person name="Henrissat B."/>
            <person name="Grigoriev I.V."/>
            <person name="Spatafora J.W."/>
            <person name="Aime M.C."/>
        </authorList>
    </citation>
    <scope>NUCLEOTIDE SEQUENCE [LARGE SCALE GENOMIC DNA]</scope>
    <source>
        <strain evidence="1 2">SA 807</strain>
    </source>
</reference>
<protein>
    <submittedName>
        <fullName evidence="1">DUF500-domain-containing protein</fullName>
    </submittedName>
</protein>
<sequence>MGNPLPVDLSQECRKATKILNDFVDPVNGLEKIVPISVLRKAKGFAIFSVFRIGFLMSARAGSGIVIAKMDDGSWTAPAAIGIGGLGGGFNVGAEVTDFLIVLNSRSAVKSFMATGSLQLGGNLSVAVGPLGRSAEASGSVNTSGKIAAMFSYSRSKGLYGGVSVEGTVLVDRQDANSKAYGRPGLTAKQILSGNIDSLPFASGLISTIEKLTMTGSVADRMDMSERRSRNESEGEETAQEFYRRSDMERSWSERQARSGSDDGLPHDDRNSLEPSLGEQYTAYEETSSTRDYSTKKKGERWDKAERHDNLENDNRNLANYAFGSPQSTITNTPPRSGSAGAGKKRLGIRHRSSSVASSLSLGSFGKKKWNFENPTPPPTSHDTLGAAIVDPSLSGTSNGLETSSNARGRLGSTEIRALGSFDGPSLDVQGIPGKKSWSTFDTNDGDINDLTSKLSTQRVSDPFSDLEEGWEERRYSPKPVLEDLLGDGDRSNAPSTHLWDNHQAQNGDQRTIGKIDDVPVIERVIALYDFEAQEEGDLGFSRGQVIAVTSRTNSTQDWWKGSVEVGGRRSKIGR</sequence>
<dbReference type="Proteomes" id="UP000245626">
    <property type="component" value="Unassembled WGS sequence"/>
</dbReference>
<dbReference type="EMBL" id="KZ819708">
    <property type="protein sequence ID" value="PWN53823.1"/>
    <property type="molecule type" value="Genomic_DNA"/>
</dbReference>